<keyword evidence="10" id="KW-0067">ATP-binding</keyword>
<dbReference type="AlphaFoldDB" id="A0AAE1YCV1"/>
<evidence type="ECO:0000313" key="13">
    <source>
        <dbReference type="EMBL" id="KAK4427709.1"/>
    </source>
</evidence>
<comment type="similarity">
    <text evidence="3">Belongs to the disease resistance NB-LRR family.</text>
</comment>
<evidence type="ECO:0000256" key="1">
    <source>
        <dbReference type="ARBA" id="ARBA00002074"/>
    </source>
</evidence>
<dbReference type="GO" id="GO:0005737">
    <property type="term" value="C:cytoplasm"/>
    <property type="evidence" value="ECO:0007669"/>
    <property type="project" value="UniProtKB-SubCell"/>
</dbReference>
<dbReference type="GO" id="GO:0009626">
    <property type="term" value="P:plant-type hypersensitive response"/>
    <property type="evidence" value="ECO:0007669"/>
    <property type="project" value="UniProtKB-KW"/>
</dbReference>
<dbReference type="SUPFAM" id="SSF52540">
    <property type="entry name" value="P-loop containing nucleoside triphosphate hydrolases"/>
    <property type="match status" value="1"/>
</dbReference>
<reference evidence="13" key="2">
    <citation type="journal article" date="2024" name="Plant">
        <title>Genomic evolution and insights into agronomic trait innovations of Sesamum species.</title>
        <authorList>
            <person name="Miao H."/>
            <person name="Wang L."/>
            <person name="Qu L."/>
            <person name="Liu H."/>
            <person name="Sun Y."/>
            <person name="Le M."/>
            <person name="Wang Q."/>
            <person name="Wei S."/>
            <person name="Zheng Y."/>
            <person name="Lin W."/>
            <person name="Duan Y."/>
            <person name="Cao H."/>
            <person name="Xiong S."/>
            <person name="Wang X."/>
            <person name="Wei L."/>
            <person name="Li C."/>
            <person name="Ma Q."/>
            <person name="Ju M."/>
            <person name="Zhao R."/>
            <person name="Li G."/>
            <person name="Mu C."/>
            <person name="Tian Q."/>
            <person name="Mei H."/>
            <person name="Zhang T."/>
            <person name="Gao T."/>
            <person name="Zhang H."/>
        </authorList>
    </citation>
    <scope>NUCLEOTIDE SEQUENCE</scope>
    <source>
        <strain evidence="13">3651</strain>
    </source>
</reference>
<dbReference type="FunFam" id="1.10.10.10:FF:000322">
    <property type="entry name" value="Probable disease resistance protein At1g63360"/>
    <property type="match status" value="1"/>
</dbReference>
<evidence type="ECO:0000313" key="14">
    <source>
        <dbReference type="Proteomes" id="UP001293254"/>
    </source>
</evidence>
<evidence type="ECO:0000256" key="8">
    <source>
        <dbReference type="ARBA" id="ARBA00022741"/>
    </source>
</evidence>
<comment type="subcellular location">
    <subcellularLocation>
        <location evidence="2">Cytoplasm</location>
    </subcellularLocation>
</comment>
<dbReference type="InterPro" id="IPR042197">
    <property type="entry name" value="Apaf_helical"/>
</dbReference>
<evidence type="ECO:0000256" key="3">
    <source>
        <dbReference type="ARBA" id="ARBA00008894"/>
    </source>
</evidence>
<evidence type="ECO:0000256" key="6">
    <source>
        <dbReference type="ARBA" id="ARBA00022667"/>
    </source>
</evidence>
<feature type="domain" description="NB-ARC" evidence="11">
    <location>
        <begin position="121"/>
        <end position="289"/>
    </location>
</feature>
<comment type="caution">
    <text evidence="13">The sequence shown here is derived from an EMBL/GenBank/DDBJ whole genome shotgun (WGS) entry which is preliminary data.</text>
</comment>
<dbReference type="InterPro" id="IPR002182">
    <property type="entry name" value="NB-ARC"/>
</dbReference>
<dbReference type="Gene3D" id="3.80.10.10">
    <property type="entry name" value="Ribonuclease Inhibitor"/>
    <property type="match status" value="1"/>
</dbReference>
<dbReference type="Gene3D" id="1.10.10.10">
    <property type="entry name" value="Winged helix-like DNA-binding domain superfamily/Winged helix DNA-binding domain"/>
    <property type="match status" value="1"/>
</dbReference>
<protein>
    <submittedName>
        <fullName evidence="13">Late blight resistance proteinR1B-16</fullName>
    </submittedName>
</protein>
<comment type="function">
    <text evidence="1">Confers resistance to late blight (Phytophthora infestans) races carrying the avirulence gene Avr1. Resistance proteins guard the plant against pathogens that contain an appropriate avirulence protein via an indirect interaction with this avirulence protein. That triggers a defense system including the hypersensitive response, which restricts the pathogen growth.</text>
</comment>
<keyword evidence="4" id="KW-0963">Cytoplasm</keyword>
<dbReference type="InterPro" id="IPR032675">
    <property type="entry name" value="LRR_dom_sf"/>
</dbReference>
<evidence type="ECO:0000256" key="7">
    <source>
        <dbReference type="ARBA" id="ARBA00022737"/>
    </source>
</evidence>
<proteinExistence type="inferred from homology"/>
<dbReference type="PRINTS" id="PR00364">
    <property type="entry name" value="DISEASERSIST"/>
</dbReference>
<organism evidence="13 14">
    <name type="scientific">Sesamum alatum</name>
    <dbReference type="NCBI Taxonomy" id="300844"/>
    <lineage>
        <taxon>Eukaryota</taxon>
        <taxon>Viridiplantae</taxon>
        <taxon>Streptophyta</taxon>
        <taxon>Embryophyta</taxon>
        <taxon>Tracheophyta</taxon>
        <taxon>Spermatophyta</taxon>
        <taxon>Magnoliopsida</taxon>
        <taxon>eudicotyledons</taxon>
        <taxon>Gunneridae</taxon>
        <taxon>Pentapetalae</taxon>
        <taxon>asterids</taxon>
        <taxon>lamiids</taxon>
        <taxon>Lamiales</taxon>
        <taxon>Pedaliaceae</taxon>
        <taxon>Sesamum</taxon>
    </lineage>
</organism>
<keyword evidence="6" id="KW-0381">Hypersensitive response</keyword>
<dbReference type="PANTHER" id="PTHR23155">
    <property type="entry name" value="DISEASE RESISTANCE PROTEIN RP"/>
    <property type="match status" value="1"/>
</dbReference>
<reference evidence="13" key="1">
    <citation type="submission" date="2020-06" db="EMBL/GenBank/DDBJ databases">
        <authorList>
            <person name="Li T."/>
            <person name="Hu X."/>
            <person name="Zhang T."/>
            <person name="Song X."/>
            <person name="Zhang H."/>
            <person name="Dai N."/>
            <person name="Sheng W."/>
            <person name="Hou X."/>
            <person name="Wei L."/>
        </authorList>
    </citation>
    <scope>NUCLEOTIDE SEQUENCE</scope>
    <source>
        <strain evidence="13">3651</strain>
        <tissue evidence="13">Leaf</tissue>
    </source>
</reference>
<dbReference type="InterPro" id="IPR058922">
    <property type="entry name" value="WHD_DRP"/>
</dbReference>
<evidence type="ECO:0000256" key="9">
    <source>
        <dbReference type="ARBA" id="ARBA00022821"/>
    </source>
</evidence>
<dbReference type="Proteomes" id="UP001293254">
    <property type="component" value="Unassembled WGS sequence"/>
</dbReference>
<evidence type="ECO:0000256" key="2">
    <source>
        <dbReference type="ARBA" id="ARBA00004496"/>
    </source>
</evidence>
<evidence type="ECO:0000256" key="5">
    <source>
        <dbReference type="ARBA" id="ARBA00022614"/>
    </source>
</evidence>
<dbReference type="InterPro" id="IPR044974">
    <property type="entry name" value="Disease_R_plants"/>
</dbReference>
<evidence type="ECO:0000259" key="11">
    <source>
        <dbReference type="Pfam" id="PF00931"/>
    </source>
</evidence>
<evidence type="ECO:0000256" key="10">
    <source>
        <dbReference type="ARBA" id="ARBA00022840"/>
    </source>
</evidence>
<dbReference type="EMBL" id="JACGWO010000005">
    <property type="protein sequence ID" value="KAK4427709.1"/>
    <property type="molecule type" value="Genomic_DNA"/>
</dbReference>
<sequence>MAYNLESLEQILEQFLHPDHDQPLWILDPDKKQQIESLLQKVCFFKDLFENPSSVARIRSLERRIRDIAYNAEDVLESHLVDQLRSSPQGESFIFSPLDLEKVIRDFDSAKEEMMSTMEESQMQIKYRLMGGQSKLEVIPIVGMPGIGKTTLARSIYKDRLVSFHFNVRAWATISQDYNVGNILQGLLRLAMRGATYEKLEVGIRELGLRLYKTLYGRRYLIVLDDMWDAESWDKIKWFFPDDNNGSRIIVTTRIANVAHYIGSGWLHHKMSFLQDDESWNLIHQKVFATGETCSRGMESVGRKIAEKCRGLPLLITVIGGLLSQAERTQVFWEQVAEDVSSTVADEYEQLFNVLSLCYNYLPYHLKPCLLYMSAFPQDYEINTSRLIKLWVAEGFLKPISGKSLEEAAEMYLKALVDRNLILVHPQGNVKSCSIHDLIRQLCVNKAYEEKFLFTKRGYIPGDVHSRRVCAHSIRDIDRFLNQIPLARSFLVTGVGTQEILSPRVISARKLLRVLDILEIEFPLFPKEILQLINLRYLALSTSELPSSISGFWNLQILIVQVLASSSGPHVVMPEILEMTQLRHIKFKGIYAWYDDKYREHFVVQDQLQSLSTIAISGITDRVLETIPNLRKLGIFCDEQVVHVRDLSRLQKLHTLKCTSSDIYDSGNLLSNLVFPSSIKKLTLSSCGILDPDMHRIGSLPNLEILKLQGCNFISGEWWSDEGEFCQLQFLLLEKLNLVNWAADATHFPILEHLVIRHCDRLHEIPPAIGEIPTLKVIEVHECSPSVVASARMIEEEQQSYGNDALEVRFGTSLQ</sequence>
<dbReference type="FunFam" id="3.40.50.300:FF:001091">
    <property type="entry name" value="Probable disease resistance protein At1g61300"/>
    <property type="match status" value="1"/>
</dbReference>
<dbReference type="Pfam" id="PF00931">
    <property type="entry name" value="NB-ARC"/>
    <property type="match status" value="1"/>
</dbReference>
<name>A0AAE1YCV1_9LAMI</name>
<keyword evidence="5" id="KW-0433">Leucine-rich repeat</keyword>
<dbReference type="PANTHER" id="PTHR23155:SF1152">
    <property type="entry name" value="AAA+ ATPASE DOMAIN-CONTAINING PROTEIN"/>
    <property type="match status" value="1"/>
</dbReference>
<evidence type="ECO:0000259" key="12">
    <source>
        <dbReference type="Pfam" id="PF23559"/>
    </source>
</evidence>
<evidence type="ECO:0000256" key="4">
    <source>
        <dbReference type="ARBA" id="ARBA00022490"/>
    </source>
</evidence>
<dbReference type="GO" id="GO:0051607">
    <property type="term" value="P:defense response to virus"/>
    <property type="evidence" value="ECO:0007669"/>
    <property type="project" value="UniProtKB-ARBA"/>
</dbReference>
<accession>A0AAE1YCV1</accession>
<gene>
    <name evidence="13" type="ORF">Salat_1539900</name>
</gene>
<dbReference type="InterPro" id="IPR036388">
    <property type="entry name" value="WH-like_DNA-bd_sf"/>
</dbReference>
<dbReference type="SUPFAM" id="SSF52058">
    <property type="entry name" value="L domain-like"/>
    <property type="match status" value="1"/>
</dbReference>
<dbReference type="InterPro" id="IPR027417">
    <property type="entry name" value="P-loop_NTPase"/>
</dbReference>
<dbReference type="Gene3D" id="1.10.8.430">
    <property type="entry name" value="Helical domain of apoptotic protease-activating factors"/>
    <property type="match status" value="1"/>
</dbReference>
<dbReference type="Pfam" id="PF23559">
    <property type="entry name" value="WHD_DRP"/>
    <property type="match status" value="1"/>
</dbReference>
<keyword evidence="7" id="KW-0677">Repeat</keyword>
<feature type="domain" description="Disease resistance protein winged helix" evidence="12">
    <location>
        <begin position="376"/>
        <end position="442"/>
    </location>
</feature>
<dbReference type="GO" id="GO:0043531">
    <property type="term" value="F:ADP binding"/>
    <property type="evidence" value="ECO:0007669"/>
    <property type="project" value="InterPro"/>
</dbReference>
<keyword evidence="8" id="KW-0547">Nucleotide-binding</keyword>
<keyword evidence="14" id="KW-1185">Reference proteome</keyword>
<dbReference type="GO" id="GO:0005524">
    <property type="term" value="F:ATP binding"/>
    <property type="evidence" value="ECO:0007669"/>
    <property type="project" value="UniProtKB-KW"/>
</dbReference>
<keyword evidence="9" id="KW-0611">Plant defense</keyword>
<dbReference type="Gene3D" id="3.40.50.300">
    <property type="entry name" value="P-loop containing nucleotide triphosphate hydrolases"/>
    <property type="match status" value="1"/>
</dbReference>